<evidence type="ECO:0000259" key="3">
    <source>
        <dbReference type="PROSITE" id="PS51390"/>
    </source>
</evidence>
<reference evidence="4" key="1">
    <citation type="submission" date="2023-10" db="EMBL/GenBank/DDBJ databases">
        <title>Genome assemblies of two species of porcelain crab, Petrolisthes cinctipes and Petrolisthes manimaculis (Anomura: Porcellanidae).</title>
        <authorList>
            <person name="Angst P."/>
        </authorList>
    </citation>
    <scope>NUCLEOTIDE SEQUENCE</scope>
    <source>
        <strain evidence="4">PB745_01</strain>
        <tissue evidence="4">Gill</tissue>
    </source>
</reference>
<evidence type="ECO:0000313" key="4">
    <source>
        <dbReference type="EMBL" id="KAK3873939.1"/>
    </source>
</evidence>
<keyword evidence="1" id="KW-0732">Signal</keyword>
<organism evidence="4 5">
    <name type="scientific">Petrolisthes cinctipes</name>
    <name type="common">Flat porcelain crab</name>
    <dbReference type="NCBI Taxonomy" id="88211"/>
    <lineage>
        <taxon>Eukaryota</taxon>
        <taxon>Metazoa</taxon>
        <taxon>Ecdysozoa</taxon>
        <taxon>Arthropoda</taxon>
        <taxon>Crustacea</taxon>
        <taxon>Multicrustacea</taxon>
        <taxon>Malacostraca</taxon>
        <taxon>Eumalacostraca</taxon>
        <taxon>Eucarida</taxon>
        <taxon>Decapoda</taxon>
        <taxon>Pleocyemata</taxon>
        <taxon>Anomura</taxon>
        <taxon>Galatheoidea</taxon>
        <taxon>Porcellanidae</taxon>
        <taxon>Petrolisthes</taxon>
    </lineage>
</organism>
<dbReference type="Gene3D" id="4.10.75.10">
    <property type="entry name" value="Elafin-like"/>
    <property type="match status" value="1"/>
</dbReference>
<dbReference type="SMART" id="SM00217">
    <property type="entry name" value="WAP"/>
    <property type="match status" value="1"/>
</dbReference>
<dbReference type="SMART" id="SM00214">
    <property type="entry name" value="VWC"/>
    <property type="match status" value="4"/>
</dbReference>
<evidence type="ECO:0000313" key="5">
    <source>
        <dbReference type="Proteomes" id="UP001286313"/>
    </source>
</evidence>
<dbReference type="Proteomes" id="UP001286313">
    <property type="component" value="Unassembled WGS sequence"/>
</dbReference>
<dbReference type="InterPro" id="IPR001007">
    <property type="entry name" value="VWF_dom"/>
</dbReference>
<dbReference type="GO" id="GO:0005576">
    <property type="term" value="C:extracellular region"/>
    <property type="evidence" value="ECO:0007669"/>
    <property type="project" value="InterPro"/>
</dbReference>
<dbReference type="PROSITE" id="PS51390">
    <property type="entry name" value="WAP"/>
    <property type="match status" value="1"/>
</dbReference>
<protein>
    <recommendedName>
        <fullName evidence="6">Kielin/chordin-like protein</fullName>
    </recommendedName>
</protein>
<dbReference type="Pfam" id="PF00095">
    <property type="entry name" value="WAP"/>
    <property type="match status" value="1"/>
</dbReference>
<name>A0AAE1KI41_PETCI</name>
<dbReference type="SUPFAM" id="SSF57256">
    <property type="entry name" value="Elafin-like"/>
    <property type="match status" value="1"/>
</dbReference>
<evidence type="ECO:0008006" key="6">
    <source>
        <dbReference type="Google" id="ProtNLM"/>
    </source>
</evidence>
<dbReference type="Gene3D" id="2.10.70.10">
    <property type="entry name" value="Complement Module, domain 1"/>
    <property type="match status" value="1"/>
</dbReference>
<dbReference type="GO" id="GO:0030414">
    <property type="term" value="F:peptidase inhibitor activity"/>
    <property type="evidence" value="ECO:0007669"/>
    <property type="project" value="InterPro"/>
</dbReference>
<dbReference type="EMBL" id="JAWQEG010002166">
    <property type="protein sequence ID" value="KAK3873939.1"/>
    <property type="molecule type" value="Genomic_DNA"/>
</dbReference>
<feature type="domain" description="VWFC" evidence="2">
    <location>
        <begin position="124"/>
        <end position="187"/>
    </location>
</feature>
<accession>A0AAE1KI41</accession>
<feature type="signal peptide" evidence="1">
    <location>
        <begin position="1"/>
        <end position="25"/>
    </location>
</feature>
<dbReference type="SUPFAM" id="SSF57603">
    <property type="entry name" value="FnI-like domain"/>
    <property type="match status" value="1"/>
</dbReference>
<dbReference type="InterPro" id="IPR008197">
    <property type="entry name" value="WAP_dom"/>
</dbReference>
<keyword evidence="5" id="KW-1185">Reference proteome</keyword>
<sequence>MAQTTMTLWVAFTLLLVLTVAGSSGDNCLDAKECCFYPPESREFNECCILHDCCPRDCHHYRKISCCFNRQSHPMGADVYYLPSQCCLKLVCGAKLSFEPPYLNATIVPVPIPTQKDCPIPPLEHCVKDNGIVVMDGSEWQETPCKVCRCENGNITCGVFNYVTCPPPPDPYCREIPTECCPIYDCPRPRVCVDSFGVEHNVNEVWVDPMDPCASISCTESGIVKHPLRCPYLPPPPHEYCFPATRPNQCCPTWECSSSLCVDGNGVKRDLGEIWDHPGGPCMLFLCTKEGPLQIPTLACSAMPPRPYPSCTAVMEDCCPTWNCTDCVDAAGVGHVVGETWTDPTNPCINQDCTPNGIQTMLPICIPQLPQPNEYCFEEIVECCPIWRCSYCVDNTGQRRSVGEDWTDPHNPCLFHSCTEDGTIVDAIMDCPRPPPPPHPDCIWVHEDNRCCGSWQCNFNSGCTDKNGVRHPLGDVWNDPLNPSTHYLCTEDGITTFILKCPLPPPRPSPDCTLTNHQDCCPSWSCPSSGCPNPESVMHHCADVQLNCSTQNDCTPDRRCCPVKGCGNRCLTEMKPGTCPQSTIPLPLCDFPINICQVDQDCPFDLKCCWDCGSKCKQPIQPY</sequence>
<dbReference type="PROSITE" id="PS50184">
    <property type="entry name" value="VWFC_2"/>
    <property type="match status" value="1"/>
</dbReference>
<comment type="caution">
    <text evidence="4">The sequence shown here is derived from an EMBL/GenBank/DDBJ whole genome shotgun (WGS) entry which is preliminary data.</text>
</comment>
<feature type="chain" id="PRO_5042241317" description="Kielin/chordin-like protein" evidence="1">
    <location>
        <begin position="26"/>
        <end position="623"/>
    </location>
</feature>
<evidence type="ECO:0000256" key="1">
    <source>
        <dbReference type="SAM" id="SignalP"/>
    </source>
</evidence>
<feature type="domain" description="WAP" evidence="3">
    <location>
        <begin position="572"/>
        <end position="620"/>
    </location>
</feature>
<proteinExistence type="predicted"/>
<gene>
    <name evidence="4" type="ORF">Pcinc_021096</name>
</gene>
<evidence type="ECO:0000259" key="2">
    <source>
        <dbReference type="PROSITE" id="PS50184"/>
    </source>
</evidence>
<dbReference type="AlphaFoldDB" id="A0AAE1KI41"/>
<dbReference type="InterPro" id="IPR036645">
    <property type="entry name" value="Elafin-like_sf"/>
</dbReference>